<proteinExistence type="predicted"/>
<evidence type="ECO:0000313" key="4">
    <source>
        <dbReference type="Proteomes" id="UP001590951"/>
    </source>
</evidence>
<gene>
    <name evidence="3" type="ORF">ABVK25_000455</name>
</gene>
<protein>
    <submittedName>
        <fullName evidence="3">Uncharacterized protein</fullName>
    </submittedName>
</protein>
<feature type="coiled-coil region" evidence="1">
    <location>
        <begin position="7"/>
        <end position="34"/>
    </location>
</feature>
<feature type="compositionally biased region" description="Polar residues" evidence="2">
    <location>
        <begin position="161"/>
        <end position="174"/>
    </location>
</feature>
<keyword evidence="1" id="KW-0175">Coiled coil</keyword>
<evidence type="ECO:0000256" key="2">
    <source>
        <dbReference type="SAM" id="MobiDB-lite"/>
    </source>
</evidence>
<dbReference type="Proteomes" id="UP001590951">
    <property type="component" value="Unassembled WGS sequence"/>
</dbReference>
<evidence type="ECO:0000313" key="3">
    <source>
        <dbReference type="EMBL" id="KAL2059163.1"/>
    </source>
</evidence>
<feature type="region of interest" description="Disordered" evidence="2">
    <location>
        <begin position="161"/>
        <end position="182"/>
    </location>
</feature>
<feature type="coiled-coil region" evidence="1">
    <location>
        <begin position="261"/>
        <end position="288"/>
    </location>
</feature>
<reference evidence="3 4" key="1">
    <citation type="submission" date="2024-09" db="EMBL/GenBank/DDBJ databases">
        <title>Rethinking Asexuality: The Enigmatic Case of Functional Sexual Genes in Lepraria (Stereocaulaceae).</title>
        <authorList>
            <person name="Doellman M."/>
            <person name="Sun Y."/>
            <person name="Barcenas-Pena A."/>
            <person name="Lumbsch H.T."/>
            <person name="Grewe F."/>
        </authorList>
    </citation>
    <scope>NUCLEOTIDE SEQUENCE [LARGE SCALE GENOMIC DNA]</scope>
    <source>
        <strain evidence="3 4">Grewe 0041</strain>
    </source>
</reference>
<accession>A0ABR4BN69</accession>
<dbReference type="EMBL" id="JBHFEH010000001">
    <property type="protein sequence ID" value="KAL2059163.1"/>
    <property type="molecule type" value="Genomic_DNA"/>
</dbReference>
<keyword evidence="4" id="KW-1185">Reference proteome</keyword>
<name>A0ABR4BN69_9LECA</name>
<organism evidence="3 4">
    <name type="scientific">Lepraria finkii</name>
    <dbReference type="NCBI Taxonomy" id="1340010"/>
    <lineage>
        <taxon>Eukaryota</taxon>
        <taxon>Fungi</taxon>
        <taxon>Dikarya</taxon>
        <taxon>Ascomycota</taxon>
        <taxon>Pezizomycotina</taxon>
        <taxon>Lecanoromycetes</taxon>
        <taxon>OSLEUM clade</taxon>
        <taxon>Lecanoromycetidae</taxon>
        <taxon>Lecanorales</taxon>
        <taxon>Lecanorineae</taxon>
        <taxon>Stereocaulaceae</taxon>
        <taxon>Lepraria</taxon>
    </lineage>
</organism>
<comment type="caution">
    <text evidence="3">The sequence shown here is derived from an EMBL/GenBank/DDBJ whole genome shotgun (WGS) entry which is preliminary data.</text>
</comment>
<evidence type="ECO:0000256" key="1">
    <source>
        <dbReference type="SAM" id="Coils"/>
    </source>
</evidence>
<sequence>MSTKTEVDTLERNLNQLSKRYSQQEKSAKDLIEADQSDILSCLRDGLTSVQAVIQDIRGPQNRPIKPEGSLLISLDFVSIEQRRMPGSFPTELEVPGGNVILCTEDIVVLRERCAEINESFTKLAASADRQLEDVMEMQLAATEFEVELDRLQEEVDETTNSAQSAVTHTQESLNTKKVEKEGAQSRLSTVASELNGVEEEISDNKDHMKIVKVAKYGALVVSPFFLPALGFAAGMQVGGMVLKDKKQDLVSQKNRINLEHEAVKTEIFSLEEQKKELEVVLQGHKELSTQCGKLTEHAKHSKKELVCKANDYQALKEAAGSFLLWTEALQHRAELLEDFDDGDHLGQIALRLVDDLSKCKQQEVNAICQPLQALLLDAKSGPDAAFLSIEV</sequence>
<dbReference type="SUPFAM" id="SSF58100">
    <property type="entry name" value="Bacterial hemolysins"/>
    <property type="match status" value="1"/>
</dbReference>